<reference evidence="2" key="1">
    <citation type="submission" date="2021-06" db="EMBL/GenBank/DDBJ databases">
        <title>Comparative genomics, transcriptomics and evolutionary studies reveal genomic signatures of adaptation to plant cell wall in hemibiotrophic fungi.</title>
        <authorList>
            <consortium name="DOE Joint Genome Institute"/>
            <person name="Baroncelli R."/>
            <person name="Diaz J.F."/>
            <person name="Benocci T."/>
            <person name="Peng M."/>
            <person name="Battaglia E."/>
            <person name="Haridas S."/>
            <person name="Andreopoulos W."/>
            <person name="Labutti K."/>
            <person name="Pangilinan J."/>
            <person name="Floch G.L."/>
            <person name="Makela M.R."/>
            <person name="Henrissat B."/>
            <person name="Grigoriev I.V."/>
            <person name="Crouch J.A."/>
            <person name="De Vries R.P."/>
            <person name="Sukno S.A."/>
            <person name="Thon M.R."/>
        </authorList>
    </citation>
    <scope>NUCLEOTIDE SEQUENCE</scope>
    <source>
        <strain evidence="2">CBS 102054</strain>
    </source>
</reference>
<sequence length="110" mass="11948">MGTSHMLWELVPDLAPALTRIHSVPLLLSVAVLSGAQKQISTIASTSGLPPIPQTPNKLPKRPRRADLPSLDVYHHDLSIDPLAKEKLGQLGHTKGALLSREIIVRDNRA</sequence>
<protein>
    <submittedName>
        <fullName evidence="2">Uncharacterized protein</fullName>
    </submittedName>
</protein>
<dbReference type="AlphaFoldDB" id="A0AAJ0EJ60"/>
<proteinExistence type="predicted"/>
<comment type="caution">
    <text evidence="2">The sequence shown here is derived from an EMBL/GenBank/DDBJ whole genome shotgun (WGS) entry which is preliminary data.</text>
</comment>
<accession>A0AAJ0EJ60</accession>
<evidence type="ECO:0000256" key="1">
    <source>
        <dbReference type="SAM" id="MobiDB-lite"/>
    </source>
</evidence>
<gene>
    <name evidence="2" type="ORF">BDP81DRAFT_368695</name>
</gene>
<keyword evidence="3" id="KW-1185">Reference proteome</keyword>
<organism evidence="2 3">
    <name type="scientific">Colletotrichum phormii</name>
    <dbReference type="NCBI Taxonomy" id="359342"/>
    <lineage>
        <taxon>Eukaryota</taxon>
        <taxon>Fungi</taxon>
        <taxon>Dikarya</taxon>
        <taxon>Ascomycota</taxon>
        <taxon>Pezizomycotina</taxon>
        <taxon>Sordariomycetes</taxon>
        <taxon>Hypocreomycetidae</taxon>
        <taxon>Glomerellales</taxon>
        <taxon>Glomerellaceae</taxon>
        <taxon>Colletotrichum</taxon>
        <taxon>Colletotrichum acutatum species complex</taxon>
    </lineage>
</organism>
<feature type="region of interest" description="Disordered" evidence="1">
    <location>
        <begin position="44"/>
        <end position="65"/>
    </location>
</feature>
<evidence type="ECO:0000313" key="3">
    <source>
        <dbReference type="Proteomes" id="UP001243989"/>
    </source>
</evidence>
<name>A0AAJ0EJ60_9PEZI</name>
<dbReference type="Proteomes" id="UP001243989">
    <property type="component" value="Unassembled WGS sequence"/>
</dbReference>
<dbReference type="EMBL" id="JAHMHQ010000004">
    <property type="protein sequence ID" value="KAK1640704.1"/>
    <property type="molecule type" value="Genomic_DNA"/>
</dbReference>
<dbReference type="RefSeq" id="XP_060449311.1">
    <property type="nucleotide sequence ID" value="XM_060586565.1"/>
</dbReference>
<dbReference type="GeneID" id="85471427"/>
<evidence type="ECO:0000313" key="2">
    <source>
        <dbReference type="EMBL" id="KAK1640704.1"/>
    </source>
</evidence>